<dbReference type="Proteomes" id="UP001163603">
    <property type="component" value="Chromosome 9"/>
</dbReference>
<comment type="caution">
    <text evidence="1">The sequence shown here is derived from an EMBL/GenBank/DDBJ whole genome shotgun (WGS) entry which is preliminary data.</text>
</comment>
<accession>A0ACC0Y2M0</accession>
<evidence type="ECO:0000313" key="2">
    <source>
        <dbReference type="Proteomes" id="UP001163603"/>
    </source>
</evidence>
<evidence type="ECO:0000313" key="1">
    <source>
        <dbReference type="EMBL" id="KAJ0028363.1"/>
    </source>
</evidence>
<proteinExistence type="predicted"/>
<keyword evidence="2" id="KW-1185">Reference proteome</keyword>
<reference evidence="2" key="1">
    <citation type="journal article" date="2023" name="G3 (Bethesda)">
        <title>Genome assembly and association tests identify interacting loci associated with vigor, precocity, and sex in interspecific pistachio rootstocks.</title>
        <authorList>
            <person name="Palmer W."/>
            <person name="Jacygrad E."/>
            <person name="Sagayaradj S."/>
            <person name="Cavanaugh K."/>
            <person name="Han R."/>
            <person name="Bertier L."/>
            <person name="Beede B."/>
            <person name="Kafkas S."/>
            <person name="Golino D."/>
            <person name="Preece J."/>
            <person name="Michelmore R."/>
        </authorList>
    </citation>
    <scope>NUCLEOTIDE SEQUENCE [LARGE SCALE GENOMIC DNA]</scope>
</reference>
<organism evidence="1 2">
    <name type="scientific">Pistacia integerrima</name>
    <dbReference type="NCBI Taxonomy" id="434235"/>
    <lineage>
        <taxon>Eukaryota</taxon>
        <taxon>Viridiplantae</taxon>
        <taxon>Streptophyta</taxon>
        <taxon>Embryophyta</taxon>
        <taxon>Tracheophyta</taxon>
        <taxon>Spermatophyta</taxon>
        <taxon>Magnoliopsida</taxon>
        <taxon>eudicotyledons</taxon>
        <taxon>Gunneridae</taxon>
        <taxon>Pentapetalae</taxon>
        <taxon>rosids</taxon>
        <taxon>malvids</taxon>
        <taxon>Sapindales</taxon>
        <taxon>Anacardiaceae</taxon>
        <taxon>Pistacia</taxon>
    </lineage>
</organism>
<sequence length="162" mass="17969">MVGDALAGGYPRSDIGFSASALFCNDGPTPMEIDDEEEKLEEKAKEVEEYSDSFHCIIYLNPWKREGPHQTCCLSCGHLYGLSCIQNCINLAAKCPQCNVRCNLNEVIKLFVLPAILLDQNLHKENKKLKDENCVLMSRIPSTCLAFGSGQSCLTSPCQGFW</sequence>
<gene>
    <name evidence="1" type="ORF">Pint_35158</name>
</gene>
<dbReference type="EMBL" id="CM047744">
    <property type="protein sequence ID" value="KAJ0028363.1"/>
    <property type="molecule type" value="Genomic_DNA"/>
</dbReference>
<protein>
    <submittedName>
        <fullName evidence="1">Uncharacterized protein</fullName>
    </submittedName>
</protein>
<name>A0ACC0Y2M0_9ROSI</name>